<evidence type="ECO:0000259" key="3">
    <source>
        <dbReference type="Pfam" id="PF02974"/>
    </source>
</evidence>
<dbReference type="Gene3D" id="2.40.128.10">
    <property type="match status" value="1"/>
</dbReference>
<dbReference type="EMBL" id="JADQDO010000002">
    <property type="protein sequence ID" value="MBF9232607.1"/>
    <property type="molecule type" value="Genomic_DNA"/>
</dbReference>
<comment type="caution">
    <text evidence="4">The sequence shown here is derived from an EMBL/GenBank/DDBJ whole genome shotgun (WGS) entry which is preliminary data.</text>
</comment>
<protein>
    <submittedName>
        <fullName evidence="4">AprI/Inh family metalloprotease inhibitor</fullName>
    </submittedName>
</protein>
<dbReference type="AlphaFoldDB" id="A0A931BTN3"/>
<feature type="region of interest" description="Disordered" evidence="2">
    <location>
        <begin position="1"/>
        <end position="66"/>
    </location>
</feature>
<dbReference type="SUPFAM" id="SSF50882">
    <property type="entry name" value="beta-Barrel protease inhibitors"/>
    <property type="match status" value="1"/>
</dbReference>
<dbReference type="Pfam" id="PF02974">
    <property type="entry name" value="Inh"/>
    <property type="match status" value="1"/>
</dbReference>
<accession>A0A931BTN3</accession>
<dbReference type="InterPro" id="IPR016085">
    <property type="entry name" value="Protease_inh_B-barrel_dom"/>
</dbReference>
<reference evidence="4" key="1">
    <citation type="submission" date="2020-11" db="EMBL/GenBank/DDBJ databases">
        <authorList>
            <person name="Kim M.K."/>
        </authorList>
    </citation>
    <scope>NUCLEOTIDE SEQUENCE</scope>
    <source>
        <strain evidence="4">BT350</strain>
    </source>
</reference>
<keyword evidence="1" id="KW-0732">Signal</keyword>
<organism evidence="4 5">
    <name type="scientific">Microvirga alba</name>
    <dbReference type="NCBI Taxonomy" id="2791025"/>
    <lineage>
        <taxon>Bacteria</taxon>
        <taxon>Pseudomonadati</taxon>
        <taxon>Pseudomonadota</taxon>
        <taxon>Alphaproteobacteria</taxon>
        <taxon>Hyphomicrobiales</taxon>
        <taxon>Methylobacteriaceae</taxon>
        <taxon>Microvirga</taxon>
    </lineage>
</organism>
<dbReference type="Proteomes" id="UP000599312">
    <property type="component" value="Unassembled WGS sequence"/>
</dbReference>
<feature type="domain" description="Alkaline proteinase inhibitor/ Outer membrane lipoprotein Omp19" evidence="3">
    <location>
        <begin position="68"/>
        <end position="144"/>
    </location>
</feature>
<evidence type="ECO:0000256" key="2">
    <source>
        <dbReference type="SAM" id="MobiDB-lite"/>
    </source>
</evidence>
<proteinExistence type="predicted"/>
<evidence type="ECO:0000313" key="5">
    <source>
        <dbReference type="Proteomes" id="UP000599312"/>
    </source>
</evidence>
<evidence type="ECO:0000313" key="4">
    <source>
        <dbReference type="EMBL" id="MBF9232607.1"/>
    </source>
</evidence>
<gene>
    <name evidence="4" type="ORF">I2H38_04365</name>
</gene>
<dbReference type="GO" id="GO:0004866">
    <property type="term" value="F:endopeptidase inhibitor activity"/>
    <property type="evidence" value="ECO:0007669"/>
    <property type="project" value="InterPro"/>
</dbReference>
<keyword evidence="5" id="KW-1185">Reference proteome</keyword>
<sequence>MEPIGKWATRNFDFSMEDGSTAPSPQSGLPEAPPRGEIEPASPIADMARTPRSVAKPVPQPSAKGVTSFIGNWKIRDASGGSCRVQLSSVSTLDLYKASTVRCKEKTLQDINSWNVRDGDIVLYSRGSIVARLVRNGSTFEGKADGLSAPIVLSR</sequence>
<evidence type="ECO:0000256" key="1">
    <source>
        <dbReference type="ARBA" id="ARBA00022729"/>
    </source>
</evidence>
<name>A0A931BTN3_9HYPH</name>
<dbReference type="InterPro" id="IPR021140">
    <property type="entry name" value="Inh/Omp19"/>
</dbReference>